<accession>A0ABY3FNF1</accession>
<evidence type="ECO:0000313" key="2">
    <source>
        <dbReference type="EMBL" id="TWI03217.1"/>
    </source>
</evidence>
<organism evidence="2 3">
    <name type="scientific">Flavobacterium tiangeerense</name>
    <dbReference type="NCBI Taxonomy" id="459471"/>
    <lineage>
        <taxon>Bacteria</taxon>
        <taxon>Pseudomonadati</taxon>
        <taxon>Bacteroidota</taxon>
        <taxon>Flavobacteriia</taxon>
        <taxon>Flavobacteriales</taxon>
        <taxon>Flavobacteriaceae</taxon>
        <taxon>Flavobacterium</taxon>
    </lineage>
</organism>
<sequence length="118" mass="12858">MKYTIEQQKQGTELMKTLIEKAWESATFKDQLIKNPVATIESVSGNTVTSDYKFVVEDQTNSSMIYLNIPRKIQIENLELTDEQLDVVSGGEIVLGLAIGAAFLTGMGVGVAICTAVN</sequence>
<feature type="transmembrane region" description="Helical" evidence="1">
    <location>
        <begin position="93"/>
        <end position="117"/>
    </location>
</feature>
<dbReference type="SUPFAM" id="SSF56209">
    <property type="entry name" value="Nitrile hydratase alpha chain"/>
    <property type="match status" value="1"/>
</dbReference>
<keyword evidence="1" id="KW-0472">Membrane</keyword>
<dbReference type="NCBIfam" id="TIGR03793">
    <property type="entry name" value="leader_NHLP"/>
    <property type="match status" value="1"/>
</dbReference>
<comment type="caution">
    <text evidence="2">The sequence shown here is derived from an EMBL/GenBank/DDBJ whole genome shotgun (WGS) entry which is preliminary data.</text>
</comment>
<gene>
    <name evidence="2" type="ORF">IQ05_00147</name>
</gene>
<name>A0ABY3FNF1_9FLAO</name>
<dbReference type="InterPro" id="IPR022513">
    <property type="entry name" value="TOMM_pelo"/>
</dbReference>
<keyword evidence="3" id="KW-1185">Reference proteome</keyword>
<dbReference type="InterPro" id="IPR036648">
    <property type="entry name" value="CN_Hdrase_a/SCN_Hdrase_g_sf"/>
</dbReference>
<dbReference type="RefSeq" id="WP_144889003.1">
    <property type="nucleotide sequence ID" value="NZ_VLKO01000001.1"/>
</dbReference>
<protein>
    <submittedName>
        <fullName evidence="2">Ribosomally synthesized peptide</fullName>
    </submittedName>
</protein>
<dbReference type="EMBL" id="VLKO01000001">
    <property type="protein sequence ID" value="TWI03217.1"/>
    <property type="molecule type" value="Genomic_DNA"/>
</dbReference>
<proteinExistence type="predicted"/>
<dbReference type="Proteomes" id="UP000317519">
    <property type="component" value="Unassembled WGS sequence"/>
</dbReference>
<keyword evidence="1" id="KW-0812">Transmembrane</keyword>
<dbReference type="Gene3D" id="3.90.330.10">
    <property type="entry name" value="Nitrile hydratase alpha /Thiocyanate hydrolase gamma"/>
    <property type="match status" value="1"/>
</dbReference>
<keyword evidence="1" id="KW-1133">Transmembrane helix</keyword>
<evidence type="ECO:0000313" key="3">
    <source>
        <dbReference type="Proteomes" id="UP000317519"/>
    </source>
</evidence>
<evidence type="ECO:0000256" key="1">
    <source>
        <dbReference type="SAM" id="Phobius"/>
    </source>
</evidence>
<reference evidence="2 3" key="1">
    <citation type="journal article" date="2015" name="Stand. Genomic Sci.">
        <title>Genomic Encyclopedia of Bacterial and Archaeal Type Strains, Phase III: the genomes of soil and plant-associated and newly described type strains.</title>
        <authorList>
            <person name="Whitman W.B."/>
            <person name="Woyke T."/>
            <person name="Klenk H.P."/>
            <person name="Zhou Y."/>
            <person name="Lilburn T.G."/>
            <person name="Beck B.J."/>
            <person name="De Vos P."/>
            <person name="Vandamme P."/>
            <person name="Eisen J.A."/>
            <person name="Garrity G."/>
            <person name="Hugenholtz P."/>
            <person name="Kyrpides N.C."/>
        </authorList>
    </citation>
    <scope>NUCLEOTIDE SEQUENCE [LARGE SCALE GENOMIC DNA]</scope>
    <source>
        <strain evidence="2 3">CGMCC 1.6847</strain>
    </source>
</reference>